<reference evidence="9" key="1">
    <citation type="journal article" date="2021" name="Nat. Commun.">
        <title>Genetic determinants of endophytism in the Arabidopsis root mycobiome.</title>
        <authorList>
            <person name="Mesny F."/>
            <person name="Miyauchi S."/>
            <person name="Thiergart T."/>
            <person name="Pickel B."/>
            <person name="Atanasova L."/>
            <person name="Karlsson M."/>
            <person name="Huettel B."/>
            <person name="Barry K.W."/>
            <person name="Haridas S."/>
            <person name="Chen C."/>
            <person name="Bauer D."/>
            <person name="Andreopoulos W."/>
            <person name="Pangilinan J."/>
            <person name="LaButti K."/>
            <person name="Riley R."/>
            <person name="Lipzen A."/>
            <person name="Clum A."/>
            <person name="Drula E."/>
            <person name="Henrissat B."/>
            <person name="Kohler A."/>
            <person name="Grigoriev I.V."/>
            <person name="Martin F.M."/>
            <person name="Hacquard S."/>
        </authorList>
    </citation>
    <scope>NUCLEOTIDE SEQUENCE</scope>
    <source>
        <strain evidence="9">MPI-SDFR-AT-0117</strain>
    </source>
</reference>
<name>A0A9P8V5J9_9PEZI</name>
<keyword evidence="2 7" id="KW-0812">Transmembrane</keyword>
<evidence type="ECO:0000313" key="9">
    <source>
        <dbReference type="EMBL" id="KAH6677025.1"/>
    </source>
</evidence>
<comment type="caution">
    <text evidence="9">The sequence shown here is derived from an EMBL/GenBank/DDBJ whole genome shotgun (WGS) entry which is preliminary data.</text>
</comment>
<dbReference type="Proteomes" id="UP000770015">
    <property type="component" value="Unassembled WGS sequence"/>
</dbReference>
<protein>
    <recommendedName>
        <fullName evidence="8">Rhodopsin domain-containing protein</fullName>
    </recommendedName>
</protein>
<sequence length="392" mass="42890">MSGPPPVPPPLSPEEAAETNLPRILGILSTLQFLAVLVVGLRFYVRFKLIRSVGRDDWTMGAATVCALGGWAIFIFQGVNGLGRHKGALDPEQLVQIDMGTFLFSIINSSIGVALLKVSIALNLLRLSTNRWFAISLWCSIAFVSAYSFLGVMTFLLYCEPMDAYWNKTIPGAKCYSVQLFIAFALLNSTLNIFTDVLFASFPIPIIWKLQMKRKTKFYLIGVLSLGYIAVVMGIMKSEAQINYSPFADNTFDSWITFWASAQINIGIIAACTPSLKPLVSKALNLSSYAPNNYASGQGSQSRGTRRGNMSHPSRPRRDEYGLEELESRGSTPTSQDPDFGGKASARTTTTIYTGGRGADRSGSEEMILSEPSHAHAIPDARITKTTQITVQ</sequence>
<organism evidence="9 10">
    <name type="scientific">Plectosphaerella plurivora</name>
    <dbReference type="NCBI Taxonomy" id="936078"/>
    <lineage>
        <taxon>Eukaryota</taxon>
        <taxon>Fungi</taxon>
        <taxon>Dikarya</taxon>
        <taxon>Ascomycota</taxon>
        <taxon>Pezizomycotina</taxon>
        <taxon>Sordariomycetes</taxon>
        <taxon>Hypocreomycetidae</taxon>
        <taxon>Glomerellales</taxon>
        <taxon>Plectosphaerellaceae</taxon>
        <taxon>Plectosphaerella</taxon>
    </lineage>
</organism>
<evidence type="ECO:0000256" key="5">
    <source>
        <dbReference type="ARBA" id="ARBA00038359"/>
    </source>
</evidence>
<comment type="similarity">
    <text evidence="5">Belongs to the SAT4 family.</text>
</comment>
<evidence type="ECO:0000313" key="10">
    <source>
        <dbReference type="Proteomes" id="UP000770015"/>
    </source>
</evidence>
<evidence type="ECO:0000256" key="3">
    <source>
        <dbReference type="ARBA" id="ARBA00022989"/>
    </source>
</evidence>
<feature type="transmembrane region" description="Helical" evidence="7">
    <location>
        <begin position="132"/>
        <end position="158"/>
    </location>
</feature>
<dbReference type="EMBL" id="JAGSXJ010000023">
    <property type="protein sequence ID" value="KAH6677025.1"/>
    <property type="molecule type" value="Genomic_DNA"/>
</dbReference>
<feature type="region of interest" description="Disordered" evidence="6">
    <location>
        <begin position="295"/>
        <end position="366"/>
    </location>
</feature>
<dbReference type="Pfam" id="PF20684">
    <property type="entry name" value="Fung_rhodopsin"/>
    <property type="match status" value="1"/>
</dbReference>
<keyword evidence="3 7" id="KW-1133">Transmembrane helix</keyword>
<dbReference type="InterPro" id="IPR052337">
    <property type="entry name" value="SAT4-like"/>
</dbReference>
<dbReference type="GO" id="GO:0016020">
    <property type="term" value="C:membrane"/>
    <property type="evidence" value="ECO:0007669"/>
    <property type="project" value="UniProtKB-SubCell"/>
</dbReference>
<evidence type="ECO:0000256" key="6">
    <source>
        <dbReference type="SAM" id="MobiDB-lite"/>
    </source>
</evidence>
<gene>
    <name evidence="9" type="ORF">F5X68DRAFT_224209</name>
</gene>
<keyword evidence="10" id="KW-1185">Reference proteome</keyword>
<evidence type="ECO:0000256" key="2">
    <source>
        <dbReference type="ARBA" id="ARBA00022692"/>
    </source>
</evidence>
<evidence type="ECO:0000259" key="8">
    <source>
        <dbReference type="Pfam" id="PF20684"/>
    </source>
</evidence>
<feature type="transmembrane region" description="Helical" evidence="7">
    <location>
        <begin position="24"/>
        <end position="45"/>
    </location>
</feature>
<dbReference type="PANTHER" id="PTHR33048:SF167">
    <property type="entry name" value="INTEGRAL MEMBRANE PROTEIN"/>
    <property type="match status" value="1"/>
</dbReference>
<dbReference type="InterPro" id="IPR049326">
    <property type="entry name" value="Rhodopsin_dom_fungi"/>
</dbReference>
<proteinExistence type="inferred from homology"/>
<feature type="transmembrane region" description="Helical" evidence="7">
    <location>
        <begin position="178"/>
        <end position="206"/>
    </location>
</feature>
<feature type="transmembrane region" description="Helical" evidence="7">
    <location>
        <begin position="218"/>
        <end position="236"/>
    </location>
</feature>
<dbReference type="PANTHER" id="PTHR33048">
    <property type="entry name" value="PTH11-LIKE INTEGRAL MEMBRANE PROTEIN (AFU_ORTHOLOGUE AFUA_5G11245)"/>
    <property type="match status" value="1"/>
</dbReference>
<dbReference type="AlphaFoldDB" id="A0A9P8V5J9"/>
<accession>A0A9P8V5J9</accession>
<comment type="subcellular location">
    <subcellularLocation>
        <location evidence="1">Membrane</location>
        <topology evidence="1">Multi-pass membrane protein</topology>
    </subcellularLocation>
</comment>
<evidence type="ECO:0000256" key="7">
    <source>
        <dbReference type="SAM" id="Phobius"/>
    </source>
</evidence>
<evidence type="ECO:0000256" key="4">
    <source>
        <dbReference type="ARBA" id="ARBA00023136"/>
    </source>
</evidence>
<feature type="transmembrane region" description="Helical" evidence="7">
    <location>
        <begin position="57"/>
        <end position="79"/>
    </location>
</feature>
<keyword evidence="4 7" id="KW-0472">Membrane</keyword>
<dbReference type="OrthoDB" id="5022096at2759"/>
<feature type="domain" description="Rhodopsin" evidence="8">
    <location>
        <begin position="41"/>
        <end position="282"/>
    </location>
</feature>
<feature type="transmembrane region" description="Helical" evidence="7">
    <location>
        <begin position="99"/>
        <end position="125"/>
    </location>
</feature>
<evidence type="ECO:0000256" key="1">
    <source>
        <dbReference type="ARBA" id="ARBA00004141"/>
    </source>
</evidence>